<keyword evidence="7" id="KW-1185">Reference proteome</keyword>
<dbReference type="InterPro" id="IPR011701">
    <property type="entry name" value="MFS"/>
</dbReference>
<dbReference type="AlphaFoldDB" id="A0A3D8RFF9"/>
<keyword evidence="4" id="KW-0472">Membrane</keyword>
<dbReference type="Proteomes" id="UP000256690">
    <property type="component" value="Unassembled WGS sequence"/>
</dbReference>
<feature type="transmembrane region" description="Helical" evidence="4">
    <location>
        <begin position="353"/>
        <end position="376"/>
    </location>
</feature>
<feature type="transmembrane region" description="Helical" evidence="4">
    <location>
        <begin position="71"/>
        <end position="95"/>
    </location>
</feature>
<dbReference type="GO" id="GO:0022857">
    <property type="term" value="F:transmembrane transporter activity"/>
    <property type="evidence" value="ECO:0007669"/>
    <property type="project" value="InterPro"/>
</dbReference>
<feature type="region of interest" description="Disordered" evidence="3">
    <location>
        <begin position="1"/>
        <end position="23"/>
    </location>
</feature>
<feature type="transmembrane region" description="Helical" evidence="4">
    <location>
        <begin position="127"/>
        <end position="149"/>
    </location>
</feature>
<feature type="transmembrane region" description="Helical" evidence="4">
    <location>
        <begin position="232"/>
        <end position="257"/>
    </location>
</feature>
<feature type="transmembrane region" description="Helical" evidence="4">
    <location>
        <begin position="161"/>
        <end position="179"/>
    </location>
</feature>
<feature type="transmembrane region" description="Helical" evidence="4">
    <location>
        <begin position="322"/>
        <end position="341"/>
    </location>
</feature>
<comment type="similarity">
    <text evidence="2">Belongs to the major facilitator superfamily. Monocarboxylate porter (TC 2.A.1.13) family.</text>
</comment>
<gene>
    <name evidence="6" type="ORF">DSM5745_07957</name>
</gene>
<comment type="caution">
    <text evidence="6">The sequence shown here is derived from an EMBL/GenBank/DDBJ whole genome shotgun (WGS) entry which is preliminary data.</text>
</comment>
<dbReference type="InterPro" id="IPR036259">
    <property type="entry name" value="MFS_trans_sf"/>
</dbReference>
<organism evidence="6 7">
    <name type="scientific">Aspergillus mulundensis</name>
    <dbReference type="NCBI Taxonomy" id="1810919"/>
    <lineage>
        <taxon>Eukaryota</taxon>
        <taxon>Fungi</taxon>
        <taxon>Dikarya</taxon>
        <taxon>Ascomycota</taxon>
        <taxon>Pezizomycotina</taxon>
        <taxon>Eurotiomycetes</taxon>
        <taxon>Eurotiomycetidae</taxon>
        <taxon>Eurotiales</taxon>
        <taxon>Aspergillaceae</taxon>
        <taxon>Aspergillus</taxon>
        <taxon>Aspergillus subgen. Nidulantes</taxon>
    </lineage>
</organism>
<reference evidence="6 7" key="1">
    <citation type="journal article" date="2018" name="IMA Fungus">
        <title>IMA Genome-F 9: Draft genome sequence of Annulohypoxylon stygium, Aspergillus mulundensis, Berkeleyomyces basicola (syn. Thielaviopsis basicola), Ceratocystis smalleyi, two Cercospora beticola strains, Coleophoma cylindrospora, Fusarium fracticaudum, Phialophora cf. hyalina, and Morchella septimelata.</title>
        <authorList>
            <person name="Wingfield B.D."/>
            <person name="Bills G.F."/>
            <person name="Dong Y."/>
            <person name="Huang W."/>
            <person name="Nel W.J."/>
            <person name="Swalarsk-Parry B.S."/>
            <person name="Vaghefi N."/>
            <person name="Wilken P.M."/>
            <person name="An Z."/>
            <person name="de Beer Z.W."/>
            <person name="De Vos L."/>
            <person name="Chen L."/>
            <person name="Duong T.A."/>
            <person name="Gao Y."/>
            <person name="Hammerbacher A."/>
            <person name="Kikkert J.R."/>
            <person name="Li Y."/>
            <person name="Li H."/>
            <person name="Li K."/>
            <person name="Li Q."/>
            <person name="Liu X."/>
            <person name="Ma X."/>
            <person name="Naidoo K."/>
            <person name="Pethybridge S.J."/>
            <person name="Sun J."/>
            <person name="Steenkamp E.T."/>
            <person name="van der Nest M.A."/>
            <person name="van Wyk S."/>
            <person name="Wingfield M.J."/>
            <person name="Xiong C."/>
            <person name="Yue Q."/>
            <person name="Zhang X."/>
        </authorList>
    </citation>
    <scope>NUCLEOTIDE SEQUENCE [LARGE SCALE GENOMIC DNA]</scope>
    <source>
        <strain evidence="6 7">DSM 5745</strain>
    </source>
</reference>
<evidence type="ECO:0000256" key="3">
    <source>
        <dbReference type="SAM" id="MobiDB-lite"/>
    </source>
</evidence>
<dbReference type="GO" id="GO:0016020">
    <property type="term" value="C:membrane"/>
    <property type="evidence" value="ECO:0007669"/>
    <property type="project" value="UniProtKB-SubCell"/>
</dbReference>
<dbReference type="Gene3D" id="1.20.1250.20">
    <property type="entry name" value="MFS general substrate transporter like domains"/>
    <property type="match status" value="2"/>
</dbReference>
<proteinExistence type="inferred from homology"/>
<keyword evidence="4" id="KW-0812">Transmembrane</keyword>
<dbReference type="EMBL" id="PVWQ01000009">
    <property type="protein sequence ID" value="RDW72785.1"/>
    <property type="molecule type" value="Genomic_DNA"/>
</dbReference>
<feature type="domain" description="Major facilitator superfamily (MFS) profile" evidence="5">
    <location>
        <begin position="231"/>
        <end position="413"/>
    </location>
</feature>
<evidence type="ECO:0000259" key="5">
    <source>
        <dbReference type="PROSITE" id="PS50850"/>
    </source>
</evidence>
<dbReference type="PANTHER" id="PTHR11360">
    <property type="entry name" value="MONOCARBOXYLATE TRANSPORTER"/>
    <property type="match status" value="1"/>
</dbReference>
<dbReference type="InterPro" id="IPR050327">
    <property type="entry name" value="Proton-linked_MCT"/>
</dbReference>
<dbReference type="PANTHER" id="PTHR11360:SF315">
    <property type="entry name" value="TRANSPORTER MCH2-RELATED"/>
    <property type="match status" value="1"/>
</dbReference>
<dbReference type="GeneID" id="38118327"/>
<dbReference type="InterPro" id="IPR020846">
    <property type="entry name" value="MFS_dom"/>
</dbReference>
<evidence type="ECO:0000256" key="4">
    <source>
        <dbReference type="SAM" id="Phobius"/>
    </source>
</evidence>
<feature type="transmembrane region" description="Helical" evidence="4">
    <location>
        <begin position="30"/>
        <end position="59"/>
    </location>
</feature>
<keyword evidence="4" id="KW-1133">Transmembrane helix</keyword>
<comment type="subcellular location">
    <subcellularLocation>
        <location evidence="1">Membrane</location>
        <topology evidence="1">Multi-pass membrane protein</topology>
    </subcellularLocation>
</comment>
<dbReference type="Pfam" id="PF07690">
    <property type="entry name" value="MFS_1"/>
    <property type="match status" value="1"/>
</dbReference>
<dbReference type="SUPFAM" id="SSF103473">
    <property type="entry name" value="MFS general substrate transporter"/>
    <property type="match status" value="1"/>
</dbReference>
<dbReference type="PROSITE" id="PS50850">
    <property type="entry name" value="MFS"/>
    <property type="match status" value="1"/>
</dbReference>
<name>A0A3D8RFF9_9EURO</name>
<evidence type="ECO:0000313" key="7">
    <source>
        <dbReference type="Proteomes" id="UP000256690"/>
    </source>
</evidence>
<feature type="transmembrane region" description="Helical" evidence="4">
    <location>
        <begin position="297"/>
        <end position="315"/>
    </location>
</feature>
<evidence type="ECO:0000256" key="1">
    <source>
        <dbReference type="ARBA" id="ARBA00004141"/>
    </source>
</evidence>
<accession>A0A3D8RFF9</accession>
<dbReference type="OrthoDB" id="6499973at2759"/>
<protein>
    <recommendedName>
        <fullName evidence="5">Major facilitator superfamily (MFS) profile domain-containing protein</fullName>
    </recommendedName>
</protein>
<feature type="transmembrane region" description="Helical" evidence="4">
    <location>
        <begin position="102"/>
        <end position="121"/>
    </location>
</feature>
<dbReference type="RefSeq" id="XP_026602005.1">
    <property type="nucleotide sequence ID" value="XM_026749973.1"/>
</dbReference>
<evidence type="ECO:0000256" key="2">
    <source>
        <dbReference type="ARBA" id="ARBA00006727"/>
    </source>
</evidence>
<sequence length="413" mass="43966">MDSSKSQTVELREQSSPSPPAEDRFPEGGYGWVCVVCLFMIHAHTWGINCAFGVILSFYLSSNEFPGTSALVYAAISGLSISCACFIAPFLTFLAPILPLRFFILAGATLQAVSMVGASFTTQSWQLFLTQGLGFGFGMGFLYISTVGIPNQWFKHRRGTANGIMAAGSGTGGFVYSLVTKQMLDALGFEWTFRLLGIISSTVNLVAGMLLRERFSKDRPKMTSSRLRRPAFLLFLLFGFFSMLGYISLLFSLASYAEAIGLGARRGSLASALLNLGQAIGRPLVGVLSDRFSRPKVAASMSIFCGLCCIALWPFALGEVSLYVFSILAGLGAGTVWASAPPLAAELVPLSEVGWALAVFFVCVAPAGTVSEVIALRLRGAGSVQRPYIAAQMFTGAAYLAAGASLGLVPLFL</sequence>
<feature type="transmembrane region" description="Helical" evidence="4">
    <location>
        <begin position="191"/>
        <end position="211"/>
    </location>
</feature>
<evidence type="ECO:0000313" key="6">
    <source>
        <dbReference type="EMBL" id="RDW72785.1"/>
    </source>
</evidence>
<feature type="transmembrane region" description="Helical" evidence="4">
    <location>
        <begin position="388"/>
        <end position="412"/>
    </location>
</feature>